<dbReference type="AlphaFoldDB" id="A0A6A5GY21"/>
<dbReference type="GeneID" id="78776208"/>
<organism evidence="2 3">
    <name type="scientific">Caenorhabditis remanei</name>
    <name type="common">Caenorhabditis vulgaris</name>
    <dbReference type="NCBI Taxonomy" id="31234"/>
    <lineage>
        <taxon>Eukaryota</taxon>
        <taxon>Metazoa</taxon>
        <taxon>Ecdysozoa</taxon>
        <taxon>Nematoda</taxon>
        <taxon>Chromadorea</taxon>
        <taxon>Rhabditida</taxon>
        <taxon>Rhabditina</taxon>
        <taxon>Rhabditomorpha</taxon>
        <taxon>Rhabditoidea</taxon>
        <taxon>Rhabditidae</taxon>
        <taxon>Peloderinae</taxon>
        <taxon>Caenorhabditis</taxon>
    </lineage>
</organism>
<protein>
    <submittedName>
        <fullName evidence="2">Uncharacterized protein</fullName>
    </submittedName>
</protein>
<accession>A0A6A5GY21</accession>
<comment type="caution">
    <text evidence="2">The sequence shown here is derived from an EMBL/GenBank/DDBJ whole genome shotgun (WGS) entry which is preliminary data.</text>
</comment>
<proteinExistence type="predicted"/>
<dbReference type="RefSeq" id="XP_053586000.1">
    <property type="nucleotide sequence ID" value="XM_053731228.1"/>
</dbReference>
<evidence type="ECO:0000313" key="3">
    <source>
        <dbReference type="Proteomes" id="UP000483820"/>
    </source>
</evidence>
<feature type="compositionally biased region" description="Polar residues" evidence="1">
    <location>
        <begin position="30"/>
        <end position="42"/>
    </location>
</feature>
<sequence>MNDIGPHEVKVNKEDTKASEVAICAKPTSAQFTRPSRWSTHSGHMEEGDENVPPATSAETEASEEAKVLYPTFKAVGTTTASNYASQEDKDLRETIETVNSKLGKFKSVEEVTPEWIRFTDQVEAKLSCMERTYRELMSAYNSKTDLLKKLGGGLTAIIQTGLRDMDSVVSYEQEIRKLVSSLTTTNNRIEVLLSAPAPTVPHANPYKLDNAKNAIPGTTSAKVNRSCILCVEPNHNTDQCHSFPKATDRIQVALRHNICLQCLEKFPENDRGIHKDCKKAHKLCRNCIHIVDDPRAANHNIVFCPWKRHKGSRLGQHPPPHKSKSALLKSHPTAGAGPSRSGH</sequence>
<evidence type="ECO:0000256" key="1">
    <source>
        <dbReference type="SAM" id="MobiDB-lite"/>
    </source>
</evidence>
<feature type="region of interest" description="Disordered" evidence="1">
    <location>
        <begin position="313"/>
        <end position="344"/>
    </location>
</feature>
<dbReference type="CTD" id="78776208"/>
<dbReference type="EMBL" id="WUAV01000004">
    <property type="protein sequence ID" value="KAF1759484.1"/>
    <property type="molecule type" value="Genomic_DNA"/>
</dbReference>
<dbReference type="Proteomes" id="UP000483820">
    <property type="component" value="Chromosome IV"/>
</dbReference>
<dbReference type="KEGG" id="crq:GCK72_015951"/>
<feature type="region of interest" description="Disordered" evidence="1">
    <location>
        <begin position="30"/>
        <end position="61"/>
    </location>
</feature>
<evidence type="ECO:0000313" key="2">
    <source>
        <dbReference type="EMBL" id="KAF1759484.1"/>
    </source>
</evidence>
<gene>
    <name evidence="2" type="ORF">GCK72_015951</name>
</gene>
<name>A0A6A5GY21_CAERE</name>
<reference evidence="2 3" key="1">
    <citation type="submission" date="2019-12" db="EMBL/GenBank/DDBJ databases">
        <title>Chromosome-level assembly of the Caenorhabditis remanei genome.</title>
        <authorList>
            <person name="Teterina A.A."/>
            <person name="Willis J.H."/>
            <person name="Phillips P.C."/>
        </authorList>
    </citation>
    <scope>NUCLEOTIDE SEQUENCE [LARGE SCALE GENOMIC DNA]</scope>
    <source>
        <strain evidence="2 3">PX506</strain>
        <tissue evidence="2">Whole organism</tissue>
    </source>
</reference>